<evidence type="ECO:0000313" key="6">
    <source>
        <dbReference type="EMBL" id="KAH9631429.1"/>
    </source>
</evidence>
<dbReference type="GO" id="GO:0008270">
    <property type="term" value="F:zinc ion binding"/>
    <property type="evidence" value="ECO:0007669"/>
    <property type="project" value="UniProtKB-KW"/>
</dbReference>
<dbReference type="PANTHER" id="PTHR12433:SF11">
    <property type="entry name" value="MEDIATOR OF RNA POLYMERASE II TRANSCRIPTION SUBUNIT 25"/>
    <property type="match status" value="1"/>
</dbReference>
<dbReference type="InterPro" id="IPR021394">
    <property type="entry name" value="Med25_PTOV"/>
</dbReference>
<feature type="domain" description="Mediator complex subunit Med25 PTOV" evidence="5">
    <location>
        <begin position="21"/>
        <end position="162"/>
    </location>
</feature>
<proteinExistence type="predicted"/>
<keyword evidence="1" id="KW-0479">Metal-binding</keyword>
<reference evidence="6" key="1">
    <citation type="journal article" date="2021" name="G3 (Bethesda)">
        <title>Genome and transcriptome analysis of the beet armyworm Spodoptera exigua reveals targets for pest control. .</title>
        <authorList>
            <person name="Simon S."/>
            <person name="Breeschoten T."/>
            <person name="Jansen H.J."/>
            <person name="Dirks R.P."/>
            <person name="Schranz M.E."/>
            <person name="Ros V.I.D."/>
        </authorList>
    </citation>
    <scope>NUCLEOTIDE SEQUENCE</scope>
    <source>
        <strain evidence="6">TB_SE_WUR_2020</strain>
    </source>
</reference>
<organism evidence="6 7">
    <name type="scientific">Spodoptera exigua</name>
    <name type="common">Beet armyworm</name>
    <name type="synonym">Noctua fulgens</name>
    <dbReference type="NCBI Taxonomy" id="7107"/>
    <lineage>
        <taxon>Eukaryota</taxon>
        <taxon>Metazoa</taxon>
        <taxon>Ecdysozoa</taxon>
        <taxon>Arthropoda</taxon>
        <taxon>Hexapoda</taxon>
        <taxon>Insecta</taxon>
        <taxon>Pterygota</taxon>
        <taxon>Neoptera</taxon>
        <taxon>Endopterygota</taxon>
        <taxon>Lepidoptera</taxon>
        <taxon>Glossata</taxon>
        <taxon>Ditrysia</taxon>
        <taxon>Noctuoidea</taxon>
        <taxon>Noctuidae</taxon>
        <taxon>Amphipyrinae</taxon>
        <taxon>Spodoptera</taxon>
    </lineage>
</organism>
<accession>A0A922SBP4</accession>
<dbReference type="EMBL" id="JACEFF010000759">
    <property type="protein sequence ID" value="KAH9631429.1"/>
    <property type="molecule type" value="Genomic_DNA"/>
</dbReference>
<feature type="domain" description="FLYWCH-type" evidence="4">
    <location>
        <begin position="170"/>
        <end position="225"/>
    </location>
</feature>
<keyword evidence="3" id="KW-0862">Zinc</keyword>
<keyword evidence="2" id="KW-0863">Zinc-finger</keyword>
<dbReference type="AlphaFoldDB" id="A0A922SBP4"/>
<protein>
    <recommendedName>
        <fullName evidence="8">FLYWCH-type domain-containing protein</fullName>
    </recommendedName>
</protein>
<dbReference type="Gene3D" id="2.40.290.30">
    <property type="entry name" value="Mediator complex subunit 25, ACID domain"/>
    <property type="match status" value="1"/>
</dbReference>
<evidence type="ECO:0000256" key="3">
    <source>
        <dbReference type="ARBA" id="ARBA00022833"/>
    </source>
</evidence>
<evidence type="ECO:0000256" key="2">
    <source>
        <dbReference type="ARBA" id="ARBA00022771"/>
    </source>
</evidence>
<sequence length="267" mass="30068">MDKVTPGTSTSAQNERDSIVKFWTGGIEWKRHNKAPDDTLALLNCTLLATKKVVDNLKVAAWPKALQLHLIPKQAFDSIGLARYIKSKRGVVFAIRASKVRDELTIAFEKGMVGCVKLSPPPGCDIKMIVLLYDRKKKIFFGVVPEDQDVLISKLHKLIKNQIKQIAKQSWKGKRILQIAGSSFNLVNFKGKRSYWYCNQWAKGCRASVITSEDVIVKIRDDHNHSVSKSRPVSRYVDLRAPESNSGNLLRSEGDTGWNTAHTQFSF</sequence>
<dbReference type="InterPro" id="IPR007588">
    <property type="entry name" value="Znf_FLYWCH"/>
</dbReference>
<evidence type="ECO:0008006" key="8">
    <source>
        <dbReference type="Google" id="ProtNLM"/>
    </source>
</evidence>
<dbReference type="Pfam" id="PF04500">
    <property type="entry name" value="FLYWCH"/>
    <property type="match status" value="1"/>
</dbReference>
<dbReference type="InterPro" id="IPR038196">
    <property type="entry name" value="Med25_PTOV_sf"/>
</dbReference>
<evidence type="ECO:0000259" key="5">
    <source>
        <dbReference type="Pfam" id="PF11232"/>
    </source>
</evidence>
<dbReference type="PANTHER" id="PTHR12433">
    <property type="entry name" value="MEDIATOR OF RNA POLYMERASE II TRANSCRIPTION SUBUNIT 25"/>
    <property type="match status" value="1"/>
</dbReference>
<dbReference type="Proteomes" id="UP000814243">
    <property type="component" value="Unassembled WGS sequence"/>
</dbReference>
<dbReference type="Gene3D" id="2.20.25.240">
    <property type="match status" value="1"/>
</dbReference>
<dbReference type="GO" id="GO:0005667">
    <property type="term" value="C:transcription regulator complex"/>
    <property type="evidence" value="ECO:0007669"/>
    <property type="project" value="TreeGrafter"/>
</dbReference>
<gene>
    <name evidence="6" type="ORF">HF086_014274</name>
</gene>
<dbReference type="GO" id="GO:0016592">
    <property type="term" value="C:mediator complex"/>
    <property type="evidence" value="ECO:0007669"/>
    <property type="project" value="TreeGrafter"/>
</dbReference>
<evidence type="ECO:0000256" key="1">
    <source>
        <dbReference type="ARBA" id="ARBA00022723"/>
    </source>
</evidence>
<dbReference type="Pfam" id="PF11232">
    <property type="entry name" value="Med25"/>
    <property type="match status" value="1"/>
</dbReference>
<comment type="caution">
    <text evidence="6">The sequence shown here is derived from an EMBL/GenBank/DDBJ whole genome shotgun (WGS) entry which is preliminary data.</text>
</comment>
<evidence type="ECO:0000259" key="4">
    <source>
        <dbReference type="Pfam" id="PF04500"/>
    </source>
</evidence>
<name>A0A922SBP4_SPOEX</name>
<dbReference type="GO" id="GO:0045944">
    <property type="term" value="P:positive regulation of transcription by RNA polymerase II"/>
    <property type="evidence" value="ECO:0007669"/>
    <property type="project" value="TreeGrafter"/>
</dbReference>
<evidence type="ECO:0000313" key="7">
    <source>
        <dbReference type="Proteomes" id="UP000814243"/>
    </source>
</evidence>